<keyword evidence="2 6" id="KW-0853">WD repeat</keyword>
<keyword evidence="3" id="KW-0677">Repeat</keyword>
<dbReference type="GeneID" id="77728402"/>
<evidence type="ECO:0000256" key="5">
    <source>
        <dbReference type="ARBA" id="ARBA00039514"/>
    </source>
</evidence>
<dbReference type="InterPro" id="IPR001680">
    <property type="entry name" value="WD40_rpt"/>
</dbReference>
<dbReference type="Proteomes" id="UP001164286">
    <property type="component" value="Unassembled WGS sequence"/>
</dbReference>
<gene>
    <name evidence="8" type="ORF">MKK02DRAFT_35534</name>
</gene>
<dbReference type="RefSeq" id="XP_052941897.1">
    <property type="nucleotide sequence ID" value="XM_053089197.1"/>
</dbReference>
<sequence length="346" mass="38257">MPDIRLKNQPFDLDFHPTESVVYTGLLTGEVKAFRYNDETGESSTSWSVRPSKRTARGLSVQQDGGAVWTGGKAGGLYELSTADGAMKSERVAHDVPINRVYCVNENLVASGDDDGLIKLWDPRQQEAVRSYNHHFDYISDFTYFEDKRQLISTSGDGHLSVIDIRSNKTTPLAVSDDQEDELLSIAPIKNNTKVIVGSTLGILSVWNRKMGWGDCVDRIPGHPASIDAIVALTPDVIATGSEDGMIRVTQLLPTKFCKSRRAALGVIASHEEYPIERLKLDRNKRWLGSVSHDECVKLTDVEDIFEESDGEEDEDMEGGGGDGDSDEEVEESKPSKKEPSFFDDL</sequence>
<dbReference type="PROSITE" id="PS50082">
    <property type="entry name" value="WD_REPEATS_2"/>
    <property type="match status" value="1"/>
</dbReference>
<dbReference type="InterPro" id="IPR050505">
    <property type="entry name" value="WDR55/POC1"/>
</dbReference>
<comment type="caution">
    <text evidence="8">The sequence shown here is derived from an EMBL/GenBank/DDBJ whole genome shotgun (WGS) entry which is preliminary data.</text>
</comment>
<feature type="compositionally biased region" description="Basic and acidic residues" evidence="7">
    <location>
        <begin position="332"/>
        <end position="346"/>
    </location>
</feature>
<dbReference type="InterPro" id="IPR015943">
    <property type="entry name" value="WD40/YVTN_repeat-like_dom_sf"/>
</dbReference>
<evidence type="ECO:0000256" key="7">
    <source>
        <dbReference type="SAM" id="MobiDB-lite"/>
    </source>
</evidence>
<feature type="region of interest" description="Disordered" evidence="7">
    <location>
        <begin position="302"/>
        <end position="346"/>
    </location>
</feature>
<reference evidence="8" key="1">
    <citation type="journal article" date="2022" name="G3 (Bethesda)">
        <title>High quality genome of the basidiomycete yeast Dioszegia hungarica PDD-24b-2 isolated from cloud water.</title>
        <authorList>
            <person name="Jarrige D."/>
            <person name="Haridas S."/>
            <person name="Bleykasten-Grosshans C."/>
            <person name="Joly M."/>
            <person name="Nadalig T."/>
            <person name="Sancelme M."/>
            <person name="Vuilleumier S."/>
            <person name="Grigoriev I.V."/>
            <person name="Amato P."/>
            <person name="Bringel F."/>
        </authorList>
    </citation>
    <scope>NUCLEOTIDE SEQUENCE</scope>
    <source>
        <strain evidence="8">PDD-24b-2</strain>
    </source>
</reference>
<evidence type="ECO:0000313" key="8">
    <source>
        <dbReference type="EMBL" id="KAI9632120.1"/>
    </source>
</evidence>
<feature type="compositionally biased region" description="Acidic residues" evidence="7">
    <location>
        <begin position="302"/>
        <end position="331"/>
    </location>
</feature>
<protein>
    <recommendedName>
        <fullName evidence="4">WD repeat-containing protein JIP5</fullName>
    </recommendedName>
    <alternativeName>
        <fullName evidence="5">WD repeat-containing protein jip5</fullName>
    </alternativeName>
</protein>
<dbReference type="InterPro" id="IPR036322">
    <property type="entry name" value="WD40_repeat_dom_sf"/>
</dbReference>
<dbReference type="PANTHER" id="PTHR44019">
    <property type="entry name" value="WD REPEAT-CONTAINING PROTEIN 55"/>
    <property type="match status" value="1"/>
</dbReference>
<keyword evidence="9" id="KW-1185">Reference proteome</keyword>
<dbReference type="AlphaFoldDB" id="A0AA38H1S8"/>
<evidence type="ECO:0000256" key="2">
    <source>
        <dbReference type="ARBA" id="ARBA00022574"/>
    </source>
</evidence>
<dbReference type="Pfam" id="PF24796">
    <property type="entry name" value="WDR55"/>
    <property type="match status" value="1"/>
</dbReference>
<organism evidence="8 9">
    <name type="scientific">Dioszegia hungarica</name>
    <dbReference type="NCBI Taxonomy" id="4972"/>
    <lineage>
        <taxon>Eukaryota</taxon>
        <taxon>Fungi</taxon>
        <taxon>Dikarya</taxon>
        <taxon>Basidiomycota</taxon>
        <taxon>Agaricomycotina</taxon>
        <taxon>Tremellomycetes</taxon>
        <taxon>Tremellales</taxon>
        <taxon>Bulleribasidiaceae</taxon>
        <taxon>Dioszegia</taxon>
    </lineage>
</organism>
<dbReference type="EMBL" id="JAKWFO010000015">
    <property type="protein sequence ID" value="KAI9632120.1"/>
    <property type="molecule type" value="Genomic_DNA"/>
</dbReference>
<comment type="similarity">
    <text evidence="1">Belongs to the WD repeat WDR55 family.</text>
</comment>
<dbReference type="SUPFAM" id="SSF50978">
    <property type="entry name" value="WD40 repeat-like"/>
    <property type="match status" value="1"/>
</dbReference>
<evidence type="ECO:0000256" key="6">
    <source>
        <dbReference type="PROSITE-ProRule" id="PRU00221"/>
    </source>
</evidence>
<evidence type="ECO:0000313" key="9">
    <source>
        <dbReference type="Proteomes" id="UP001164286"/>
    </source>
</evidence>
<dbReference type="SMART" id="SM00320">
    <property type="entry name" value="WD40"/>
    <property type="match status" value="5"/>
</dbReference>
<accession>A0AA38H1S8</accession>
<dbReference type="Gene3D" id="2.130.10.10">
    <property type="entry name" value="YVTN repeat-like/Quinoprotein amine dehydrogenase"/>
    <property type="match status" value="1"/>
</dbReference>
<evidence type="ECO:0000256" key="4">
    <source>
        <dbReference type="ARBA" id="ARBA00039238"/>
    </source>
</evidence>
<proteinExistence type="inferred from homology"/>
<evidence type="ECO:0000256" key="3">
    <source>
        <dbReference type="ARBA" id="ARBA00022737"/>
    </source>
</evidence>
<dbReference type="PANTHER" id="PTHR44019:SF20">
    <property type="entry name" value="WD REPEAT-CONTAINING PROTEIN 55"/>
    <property type="match status" value="1"/>
</dbReference>
<name>A0AA38H1S8_9TREE</name>
<feature type="repeat" description="WD" evidence="6">
    <location>
        <begin position="105"/>
        <end position="131"/>
    </location>
</feature>
<evidence type="ECO:0000256" key="1">
    <source>
        <dbReference type="ARBA" id="ARBA00007625"/>
    </source>
</evidence>